<dbReference type="Gene3D" id="3.55.40.20">
    <property type="entry name" value="Iron/manganese superoxide dismutase, C-terminal domain"/>
    <property type="match status" value="1"/>
</dbReference>
<keyword evidence="8" id="KW-0732">Signal</keyword>
<comment type="subunit">
    <text evidence="3">Homodimer.</text>
</comment>
<dbReference type="GeneID" id="24426473"/>
<dbReference type="EMBL" id="LN871599">
    <property type="protein sequence ID" value="SIO73876.1"/>
    <property type="molecule type" value="Genomic_DNA"/>
</dbReference>
<feature type="domain" description="Manganese/iron superoxide dismutase N-terminal" evidence="9">
    <location>
        <begin position="51"/>
        <end position="130"/>
    </location>
</feature>
<evidence type="ECO:0000256" key="1">
    <source>
        <dbReference type="ARBA" id="ARBA00001962"/>
    </source>
</evidence>
<feature type="chain" id="PRO_5012184619" description="Superoxide dismutase" evidence="8">
    <location>
        <begin position="24"/>
        <end position="256"/>
    </location>
</feature>
<dbReference type="PROSITE" id="PS00088">
    <property type="entry name" value="SOD_MN"/>
    <property type="match status" value="1"/>
</dbReference>
<dbReference type="GO" id="GO:0004784">
    <property type="term" value="F:superoxide dismutase activity"/>
    <property type="evidence" value="ECO:0007669"/>
    <property type="project" value="UniProtKB-EC"/>
</dbReference>
<evidence type="ECO:0000256" key="8">
    <source>
        <dbReference type="SAM" id="SignalP"/>
    </source>
</evidence>
<organism evidence="11 12">
    <name type="scientific">Babesia microti (strain RI)</name>
    <dbReference type="NCBI Taxonomy" id="1133968"/>
    <lineage>
        <taxon>Eukaryota</taxon>
        <taxon>Sar</taxon>
        <taxon>Alveolata</taxon>
        <taxon>Apicomplexa</taxon>
        <taxon>Aconoidasida</taxon>
        <taxon>Piroplasmida</taxon>
        <taxon>Babesiidae</taxon>
        <taxon>Babesia</taxon>
    </lineage>
</organism>
<comment type="function">
    <text evidence="7">Destroys radicals which are normally produced within the cells and which are toxic to biological systems.</text>
</comment>
<evidence type="ECO:0000256" key="4">
    <source>
        <dbReference type="ARBA" id="ARBA00022723"/>
    </source>
</evidence>
<dbReference type="SUPFAM" id="SSF54719">
    <property type="entry name" value="Fe,Mn superoxide dismutase (SOD), C-terminal domain"/>
    <property type="match status" value="1"/>
</dbReference>
<comment type="similarity">
    <text evidence="2 7">Belongs to the iron/manganese superoxide dismutase family.</text>
</comment>
<dbReference type="EC" id="1.15.1.1" evidence="7"/>
<dbReference type="SUPFAM" id="SSF46609">
    <property type="entry name" value="Fe,Mn superoxide dismutase (SOD), N-terminal domain"/>
    <property type="match status" value="1"/>
</dbReference>
<reference evidence="11 12" key="2">
    <citation type="journal article" date="2013" name="PLoS ONE">
        <title>Whole genome mapping and re-organization of the nuclear and mitochondrial genomes of Babesia microti isolates.</title>
        <authorList>
            <person name="Cornillot E."/>
            <person name="Dassouli A."/>
            <person name="Garg A."/>
            <person name="Pachikara N."/>
            <person name="Randazzo S."/>
            <person name="Depoix D."/>
            <person name="Carcy B."/>
            <person name="Delbecq S."/>
            <person name="Frutos R."/>
            <person name="Silva J.C."/>
            <person name="Sutton R."/>
            <person name="Krause P.J."/>
            <person name="Mamoun C.B."/>
        </authorList>
    </citation>
    <scope>NUCLEOTIDE SEQUENCE [LARGE SCALE GENOMIC DNA]</scope>
    <source>
        <strain evidence="11 12">RI</strain>
    </source>
</reference>
<evidence type="ECO:0000313" key="11">
    <source>
        <dbReference type="EMBL" id="SIO73876.1"/>
    </source>
</evidence>
<name>A0A1N6LYB7_BABMR</name>
<dbReference type="OrthoDB" id="239262at2759"/>
<evidence type="ECO:0000256" key="6">
    <source>
        <dbReference type="ARBA" id="ARBA00023004"/>
    </source>
</evidence>
<dbReference type="VEuPathDB" id="PiroplasmaDB:BmR1_04g09211"/>
<keyword evidence="12" id="KW-1185">Reference proteome</keyword>
<evidence type="ECO:0000256" key="7">
    <source>
        <dbReference type="RuleBase" id="RU000414"/>
    </source>
</evidence>
<proteinExistence type="inferred from homology"/>
<dbReference type="RefSeq" id="XP_021337928.1">
    <property type="nucleotide sequence ID" value="XM_021482764.1"/>
</dbReference>
<dbReference type="InterPro" id="IPR019832">
    <property type="entry name" value="Mn/Fe_SOD_C"/>
</dbReference>
<keyword evidence="4 7" id="KW-0479">Metal-binding</keyword>
<feature type="signal peptide" evidence="8">
    <location>
        <begin position="1"/>
        <end position="23"/>
    </location>
</feature>
<dbReference type="Pfam" id="PF00081">
    <property type="entry name" value="Sod_Fe_N"/>
    <property type="match status" value="1"/>
</dbReference>
<dbReference type="Gene3D" id="1.10.287.990">
    <property type="entry name" value="Fe,Mn superoxide dismutase (SOD) domain"/>
    <property type="match status" value="1"/>
</dbReference>
<dbReference type="GO" id="GO:0046872">
    <property type="term" value="F:metal ion binding"/>
    <property type="evidence" value="ECO:0007669"/>
    <property type="project" value="UniProtKB-KW"/>
</dbReference>
<reference evidence="11 12" key="3">
    <citation type="journal article" date="2016" name="Sci. Rep.">
        <title>Genome-wide diversity and gene expression profiling of Babesia microti isolates identify polymorphic genes that mediate host-pathogen interactions.</title>
        <authorList>
            <person name="Silva J.C."/>
            <person name="Cornillot E."/>
            <person name="McCracken C."/>
            <person name="Usmani-Brown S."/>
            <person name="Dwivedi A."/>
            <person name="Ifeonu O.O."/>
            <person name="Crabtree J."/>
            <person name="Gotia H.T."/>
            <person name="Virji A.Z."/>
            <person name="Reynes C."/>
            <person name="Colinge J."/>
            <person name="Kumar V."/>
            <person name="Lawres L."/>
            <person name="Pazzi J.E."/>
            <person name="Pablo J.V."/>
            <person name="Hung C."/>
            <person name="Brancato J."/>
            <person name="Kumari P."/>
            <person name="Orvis J."/>
            <person name="Tretina K."/>
            <person name="Chibucos M."/>
            <person name="Ott S."/>
            <person name="Sadzewicz L."/>
            <person name="Sengamalay N."/>
            <person name="Shetty A.C."/>
            <person name="Su Q."/>
            <person name="Tallon L."/>
            <person name="Fraser C.M."/>
            <person name="Frutos R."/>
            <person name="Molina D.M."/>
            <person name="Krause P.J."/>
            <person name="Ben Mamoun C."/>
        </authorList>
    </citation>
    <scope>NUCLEOTIDE SEQUENCE [LARGE SCALE GENOMIC DNA]</scope>
    <source>
        <strain evidence="11 12">RI</strain>
    </source>
</reference>
<evidence type="ECO:0000256" key="5">
    <source>
        <dbReference type="ARBA" id="ARBA00023002"/>
    </source>
</evidence>
<evidence type="ECO:0000259" key="9">
    <source>
        <dbReference type="Pfam" id="PF00081"/>
    </source>
</evidence>
<dbReference type="InterPro" id="IPR019833">
    <property type="entry name" value="Mn/Fe_SOD_BS"/>
</dbReference>
<comment type="cofactor">
    <cofactor evidence="1">
        <name>Fe cation</name>
        <dbReference type="ChEBI" id="CHEBI:24875"/>
    </cofactor>
</comment>
<dbReference type="PRINTS" id="PR01703">
    <property type="entry name" value="MNSODISMTASE"/>
</dbReference>
<accession>A0A1N6LYB7</accession>
<protein>
    <recommendedName>
        <fullName evidence="7">Superoxide dismutase</fullName>
        <ecNumber evidence="7">1.15.1.1</ecNumber>
    </recommendedName>
</protein>
<dbReference type="PANTHER" id="PTHR42769:SF3">
    <property type="entry name" value="SUPEROXIDE DISMUTASE [FE] 2, CHLOROPLASTIC"/>
    <property type="match status" value="1"/>
</dbReference>
<keyword evidence="6" id="KW-0408">Iron</keyword>
<dbReference type="InterPro" id="IPR019831">
    <property type="entry name" value="Mn/Fe_SOD_N"/>
</dbReference>
<dbReference type="Proteomes" id="UP000002899">
    <property type="component" value="Chromosome IV"/>
</dbReference>
<evidence type="ECO:0000256" key="2">
    <source>
        <dbReference type="ARBA" id="ARBA00008714"/>
    </source>
</evidence>
<dbReference type="InterPro" id="IPR036314">
    <property type="entry name" value="SOD_C_sf"/>
</dbReference>
<dbReference type="InterPro" id="IPR036324">
    <property type="entry name" value="Mn/Fe_SOD_N_sf"/>
</dbReference>
<dbReference type="InterPro" id="IPR001189">
    <property type="entry name" value="Mn/Fe_SOD"/>
</dbReference>
<keyword evidence="5 7" id="KW-0560">Oxidoreductase</keyword>
<gene>
    <name evidence="11" type="ORF">BmR1_04g09211</name>
</gene>
<evidence type="ECO:0000259" key="10">
    <source>
        <dbReference type="Pfam" id="PF02777"/>
    </source>
</evidence>
<dbReference type="PANTHER" id="PTHR42769">
    <property type="entry name" value="SUPEROXIDE DISMUTASE"/>
    <property type="match status" value="1"/>
</dbReference>
<dbReference type="Pfam" id="PF02777">
    <property type="entry name" value="Sod_Fe_C"/>
    <property type="match status" value="1"/>
</dbReference>
<reference evidence="11 12" key="1">
    <citation type="journal article" date="2012" name="Nucleic Acids Res.">
        <title>Sequencing of the smallest Apicomplexan genome from the human pathogen Babesia microti.</title>
        <authorList>
            <person name="Cornillot E."/>
            <person name="Hadj-Kaddour K."/>
            <person name="Dassouli A."/>
            <person name="Noel B."/>
            <person name="Ranwez V."/>
            <person name="Vacherie B."/>
            <person name="Augagneur Y."/>
            <person name="Bres V."/>
            <person name="Duclos A."/>
            <person name="Randazzo S."/>
            <person name="Carcy B."/>
            <person name="Debierre-Grockiego F."/>
            <person name="Delbecq S."/>
            <person name="Moubri-Menage K."/>
            <person name="Shams-Eldin H."/>
            <person name="Usmani-Brown S."/>
            <person name="Bringaud F."/>
            <person name="Wincker P."/>
            <person name="Vivares C.P."/>
            <person name="Schwarz R.T."/>
            <person name="Schetters T.P."/>
            <person name="Krause P.J."/>
            <person name="Gorenflot A."/>
            <person name="Berry V."/>
            <person name="Barbe V."/>
            <person name="Ben Mamoun C."/>
        </authorList>
    </citation>
    <scope>NUCLEOTIDE SEQUENCE [LARGE SCALE GENOMIC DNA]</scope>
    <source>
        <strain evidence="11 12">RI</strain>
    </source>
</reference>
<comment type="catalytic activity">
    <reaction evidence="7">
        <text>2 superoxide + 2 H(+) = H2O2 + O2</text>
        <dbReference type="Rhea" id="RHEA:20696"/>
        <dbReference type="ChEBI" id="CHEBI:15378"/>
        <dbReference type="ChEBI" id="CHEBI:15379"/>
        <dbReference type="ChEBI" id="CHEBI:16240"/>
        <dbReference type="ChEBI" id="CHEBI:18421"/>
        <dbReference type="EC" id="1.15.1.1"/>
    </reaction>
</comment>
<sequence length="256" mass="29385">MMIFSSLFYCLLIFAGLIQLVSPFRQLRNDTLVHKLHSLPINQSNSIGGRFELIELPYNIESLTPFMSKDAIEMHYLRHHAKYVNTLNQLVSSTNSTFSTLKDIVSAAEDIKIYNNAAQAYNHNLFWYSMTPQSNSPTGCLLRAINASFGSIDKLLNEIILKGIAHFGSGWVFLTRLPDGSLTLCEGHDAECPIRYDRGIPLLALDVWEHAYYVDYRYDRERYIRGWVDHINWVTAEQLYSDASNFRNCYSGVHML</sequence>
<dbReference type="KEGG" id="bmic:BmR1_04g09211"/>
<dbReference type="AlphaFoldDB" id="A0A1N6LYB7"/>
<feature type="domain" description="Manganese/iron superoxide dismutase C-terminal" evidence="10">
    <location>
        <begin position="138"/>
        <end position="238"/>
    </location>
</feature>
<evidence type="ECO:0000256" key="3">
    <source>
        <dbReference type="ARBA" id="ARBA00011738"/>
    </source>
</evidence>
<evidence type="ECO:0000313" key="12">
    <source>
        <dbReference type="Proteomes" id="UP000002899"/>
    </source>
</evidence>